<sequence length="232" mass="26166">MEARVGSQRKVRKRDFNKLFKNIRAAFYWSQESRNSLAHHLTNNGWNVVVCPSEADIAIADDCQPKDIVVSGDSDMLIYDTVETVWRPLSRGRFLVYELAAVMDHLSISRAQLTTLGIVSKNDYSSNLTRLGISANYKIVKSLEKTETDVQKLIQQYLVHSDVVCKNPSATHFQAATKVFVHRTFTAPDSTIPLHTPGQEATAQDSAQQCGAVKDIFERLEVLRLQLRESKK</sequence>
<dbReference type="EMBL" id="JAAAJA010001927">
    <property type="protein sequence ID" value="KAG0245514.1"/>
    <property type="molecule type" value="Genomic_DNA"/>
</dbReference>
<gene>
    <name evidence="2" type="ORF">BG011_002768</name>
</gene>
<evidence type="ECO:0000313" key="3">
    <source>
        <dbReference type="Proteomes" id="UP000726737"/>
    </source>
</evidence>
<comment type="caution">
    <text evidence="2">The sequence shown here is derived from an EMBL/GenBank/DDBJ whole genome shotgun (WGS) entry which is preliminary data.</text>
</comment>
<dbReference type="InterPro" id="IPR029060">
    <property type="entry name" value="PIN-like_dom_sf"/>
</dbReference>
<dbReference type="AlphaFoldDB" id="A0A9P6PGM7"/>
<protein>
    <recommendedName>
        <fullName evidence="1">Asteroid domain-containing protein</fullName>
    </recommendedName>
</protein>
<dbReference type="SUPFAM" id="SSF88723">
    <property type="entry name" value="PIN domain-like"/>
    <property type="match status" value="1"/>
</dbReference>
<proteinExistence type="predicted"/>
<dbReference type="Pfam" id="PF12813">
    <property type="entry name" value="XPG_I_2"/>
    <property type="match status" value="1"/>
</dbReference>
<dbReference type="InterPro" id="IPR039436">
    <property type="entry name" value="Asteroid_dom"/>
</dbReference>
<accession>A0A9P6PGM7</accession>
<reference evidence="2" key="1">
    <citation type="journal article" date="2020" name="Fungal Divers.">
        <title>Resolving the Mortierellaceae phylogeny through synthesis of multi-gene phylogenetics and phylogenomics.</title>
        <authorList>
            <person name="Vandepol N."/>
            <person name="Liber J."/>
            <person name="Desiro A."/>
            <person name="Na H."/>
            <person name="Kennedy M."/>
            <person name="Barry K."/>
            <person name="Grigoriev I.V."/>
            <person name="Miller A.N."/>
            <person name="O'Donnell K."/>
            <person name="Stajich J.E."/>
            <person name="Bonito G."/>
        </authorList>
    </citation>
    <scope>NUCLEOTIDE SEQUENCE</scope>
    <source>
        <strain evidence="2">KOD948</strain>
    </source>
</reference>
<name>A0A9P6PGM7_9FUNG</name>
<dbReference type="OrthoDB" id="2433063at2759"/>
<evidence type="ECO:0000313" key="2">
    <source>
        <dbReference type="EMBL" id="KAG0245514.1"/>
    </source>
</evidence>
<evidence type="ECO:0000259" key="1">
    <source>
        <dbReference type="Pfam" id="PF12813"/>
    </source>
</evidence>
<organism evidence="2 3">
    <name type="scientific">Mortierella polycephala</name>
    <dbReference type="NCBI Taxonomy" id="41804"/>
    <lineage>
        <taxon>Eukaryota</taxon>
        <taxon>Fungi</taxon>
        <taxon>Fungi incertae sedis</taxon>
        <taxon>Mucoromycota</taxon>
        <taxon>Mortierellomycotina</taxon>
        <taxon>Mortierellomycetes</taxon>
        <taxon>Mortierellales</taxon>
        <taxon>Mortierellaceae</taxon>
        <taxon>Mortierella</taxon>
    </lineage>
</organism>
<feature type="non-terminal residue" evidence="2">
    <location>
        <position position="232"/>
    </location>
</feature>
<feature type="domain" description="Asteroid" evidence="1">
    <location>
        <begin position="45"/>
        <end position="177"/>
    </location>
</feature>
<keyword evidence="3" id="KW-1185">Reference proteome</keyword>
<dbReference type="Proteomes" id="UP000726737">
    <property type="component" value="Unassembled WGS sequence"/>
</dbReference>
<dbReference type="Gene3D" id="3.40.50.1010">
    <property type="entry name" value="5'-nuclease"/>
    <property type="match status" value="1"/>
</dbReference>